<dbReference type="Proteomes" id="UP000574761">
    <property type="component" value="Unassembled WGS sequence"/>
</dbReference>
<keyword evidence="3" id="KW-1185">Reference proteome</keyword>
<dbReference type="EMBL" id="JACIEE010000010">
    <property type="protein sequence ID" value="MBB3979343.1"/>
    <property type="molecule type" value="Genomic_DNA"/>
</dbReference>
<accession>A0A7W6D9S8</accession>
<comment type="caution">
    <text evidence="2">The sequence shown here is derived from an EMBL/GenBank/DDBJ whole genome shotgun (WGS) entry which is preliminary data.</text>
</comment>
<gene>
    <name evidence="2" type="ORF">GGQ64_004583</name>
</gene>
<evidence type="ECO:0000259" key="1">
    <source>
        <dbReference type="Pfam" id="PF10056"/>
    </source>
</evidence>
<feature type="domain" description="DUF2293" evidence="1">
    <location>
        <begin position="13"/>
        <end position="90"/>
    </location>
</feature>
<evidence type="ECO:0000313" key="3">
    <source>
        <dbReference type="Proteomes" id="UP000574761"/>
    </source>
</evidence>
<organism evidence="2 3">
    <name type="scientific">Mycoplana azooxidifex</name>
    <dbReference type="NCBI Taxonomy" id="1636188"/>
    <lineage>
        <taxon>Bacteria</taxon>
        <taxon>Pseudomonadati</taxon>
        <taxon>Pseudomonadota</taxon>
        <taxon>Alphaproteobacteria</taxon>
        <taxon>Hyphomicrobiales</taxon>
        <taxon>Rhizobiaceae</taxon>
        <taxon>Mycoplana</taxon>
    </lineage>
</organism>
<dbReference type="RefSeq" id="WP_183807584.1">
    <property type="nucleotide sequence ID" value="NZ_JACIEE010000010.1"/>
</dbReference>
<reference evidence="2 3" key="1">
    <citation type="submission" date="2020-08" db="EMBL/GenBank/DDBJ databases">
        <title>Genomic Encyclopedia of Type Strains, Phase IV (KMG-IV): sequencing the most valuable type-strain genomes for metagenomic binning, comparative biology and taxonomic classification.</title>
        <authorList>
            <person name="Goeker M."/>
        </authorList>
    </citation>
    <scope>NUCLEOTIDE SEQUENCE [LARGE SCALE GENOMIC DNA]</scope>
    <source>
        <strain evidence="2 3">DSM 100211</strain>
    </source>
</reference>
<dbReference type="InterPro" id="IPR018744">
    <property type="entry name" value="DUF2293"/>
</dbReference>
<evidence type="ECO:0000313" key="2">
    <source>
        <dbReference type="EMBL" id="MBB3979343.1"/>
    </source>
</evidence>
<dbReference type="Pfam" id="PF10056">
    <property type="entry name" value="DUF2293"/>
    <property type="match status" value="1"/>
</dbReference>
<protein>
    <recommendedName>
        <fullName evidence="1">DUF2293 domain-containing protein</fullName>
    </recommendedName>
</protein>
<proteinExistence type="predicted"/>
<dbReference type="AlphaFoldDB" id="A0A7W6D9S8"/>
<sequence>MSKFTYDIAAEHIRRKHPGCPDFVVHYFATEIATRSWQRASLGKAVGITMQNYLRHYMTDYDGLLLSGLGRKEARARVQPLVHAMLAIWKREPTLHTDRLGDDAHGRAGISNDPE</sequence>
<name>A0A7W6D9S8_9HYPH</name>